<comment type="caution">
    <text evidence="1">The sequence shown here is derived from an EMBL/GenBank/DDBJ whole genome shotgun (WGS) entry which is preliminary data.</text>
</comment>
<dbReference type="OrthoDB" id="4364826at2759"/>
<organism evidence="1 2">
    <name type="scientific">Penicillium egyptiacum</name>
    <dbReference type="NCBI Taxonomy" id="1303716"/>
    <lineage>
        <taxon>Eukaryota</taxon>
        <taxon>Fungi</taxon>
        <taxon>Dikarya</taxon>
        <taxon>Ascomycota</taxon>
        <taxon>Pezizomycotina</taxon>
        <taxon>Eurotiomycetes</taxon>
        <taxon>Eurotiomycetidae</taxon>
        <taxon>Eurotiales</taxon>
        <taxon>Aspergillaceae</taxon>
        <taxon>Penicillium</taxon>
    </lineage>
</organism>
<evidence type="ECO:0000313" key="2">
    <source>
        <dbReference type="Proteomes" id="UP001154252"/>
    </source>
</evidence>
<proteinExistence type="predicted"/>
<sequence length="196" mass="21904">MDSKELTLDPSIDPNLDFQFGQPVDIPIPMRTEPNEALKAKSSIASASSDDMSWPHDNCWRSSRPIEPTVLVIVSVLTPSFVTAPALPTTWPAEHAILVRLTVLEASVYLADTSPIQYIPDCAKRCPYCPWKTERKAKVGNPAPMMCRHVGQYHLESNNYPGIAIDPRRVSLKREYEGYELTQGGRPTLEKTPQQT</sequence>
<reference evidence="1" key="1">
    <citation type="submission" date="2021-07" db="EMBL/GenBank/DDBJ databases">
        <authorList>
            <person name="Branca A.L. A."/>
        </authorList>
    </citation>
    <scope>NUCLEOTIDE SEQUENCE</scope>
</reference>
<gene>
    <name evidence="1" type="ORF">PEGY_LOCUS2984</name>
</gene>
<dbReference type="Proteomes" id="UP001154252">
    <property type="component" value="Unassembled WGS sequence"/>
</dbReference>
<dbReference type="AlphaFoldDB" id="A0A9W4P212"/>
<keyword evidence="2" id="KW-1185">Reference proteome</keyword>
<accession>A0A9W4P212</accession>
<name>A0A9W4P212_9EURO</name>
<evidence type="ECO:0000313" key="1">
    <source>
        <dbReference type="EMBL" id="CAG8892087.1"/>
    </source>
</evidence>
<protein>
    <submittedName>
        <fullName evidence="1">Uncharacterized protein</fullName>
    </submittedName>
</protein>
<dbReference type="EMBL" id="CAJVRC010000845">
    <property type="protein sequence ID" value="CAG8892087.1"/>
    <property type="molecule type" value="Genomic_DNA"/>
</dbReference>